<dbReference type="Proteomes" id="UP000016568">
    <property type="component" value="Unassembled WGS sequence"/>
</dbReference>
<dbReference type="KEGG" id="ntd:EGO55_20370"/>
<evidence type="ECO:0000313" key="7">
    <source>
        <dbReference type="Proteomes" id="UP000016568"/>
    </source>
</evidence>
<dbReference type="eggNOG" id="COG1533">
    <property type="taxonomic scope" value="Bacteria"/>
</dbReference>
<evidence type="ECO:0000256" key="1">
    <source>
        <dbReference type="ARBA" id="ARBA00022723"/>
    </source>
</evidence>
<dbReference type="GO" id="GO:0051536">
    <property type="term" value="F:iron-sulfur cluster binding"/>
    <property type="evidence" value="ECO:0007669"/>
    <property type="project" value="UniProtKB-KW"/>
</dbReference>
<dbReference type="GO" id="GO:0046872">
    <property type="term" value="F:metal ion binding"/>
    <property type="evidence" value="ECO:0007669"/>
    <property type="project" value="UniProtKB-KW"/>
</dbReference>
<dbReference type="AlphaFoldDB" id="U2ZZQ5"/>
<feature type="domain" description="Elp3/MiaA/NifB-like radical SAM core" evidence="5">
    <location>
        <begin position="72"/>
        <end position="297"/>
    </location>
</feature>
<dbReference type="InterPro" id="IPR040086">
    <property type="entry name" value="MJ0683-like"/>
</dbReference>
<evidence type="ECO:0000256" key="3">
    <source>
        <dbReference type="ARBA" id="ARBA00023014"/>
    </source>
</evidence>
<protein>
    <recommendedName>
        <fullName evidence="5">Elp3/MiaA/NifB-like radical SAM core domain-containing protein</fullName>
    </recommendedName>
</protein>
<dbReference type="SMART" id="SM00729">
    <property type="entry name" value="Elp3"/>
    <property type="match status" value="1"/>
</dbReference>
<gene>
    <name evidence="6" type="ORF">NT2_02_00910</name>
</gene>
<dbReference type="CDD" id="cd01335">
    <property type="entry name" value="Radical_SAM"/>
    <property type="match status" value="1"/>
</dbReference>
<dbReference type="NCBIfam" id="NF033668">
    <property type="entry name" value="rSAM_PA0069"/>
    <property type="match status" value="1"/>
</dbReference>
<dbReference type="SFLD" id="SFLDG01084">
    <property type="entry name" value="Uncharacterised_Radical_SAM_Su"/>
    <property type="match status" value="1"/>
</dbReference>
<evidence type="ECO:0000259" key="5">
    <source>
        <dbReference type="SMART" id="SM00729"/>
    </source>
</evidence>
<feature type="compositionally biased region" description="Basic and acidic residues" evidence="4">
    <location>
        <begin position="1"/>
        <end position="11"/>
    </location>
</feature>
<evidence type="ECO:0000256" key="2">
    <source>
        <dbReference type="ARBA" id="ARBA00023004"/>
    </source>
</evidence>
<evidence type="ECO:0000313" key="6">
    <source>
        <dbReference type="EMBL" id="GAD48008.1"/>
    </source>
</evidence>
<keyword evidence="2" id="KW-0408">Iron</keyword>
<keyword evidence="3" id="KW-0411">Iron-sulfur</keyword>
<keyword evidence="1" id="KW-0479">Metal-binding</keyword>
<sequence length="362" mass="40801">MERHTRRDQNKGRGAQSSSVSRRFNLPDRMQDGDWLDDRALVDGPADKLRTSVVEEHPRTILSFNRSPDIPFDRSINAYRGCEHGCIYCYARPTHAYHDLSPGLDFETKLFAKPQAATLLQETFARPNYRPAPIAMGTNTDPYQPIEAGYGITRQILELCLDCRHPVTITTKSDRVLRDADLLAELAKRRLTAVSLSVTSLDPHLSRLLEPRAASPAKRLNALEELVRLGIPCNISIAPVIPAITDHFMEALLDEASKRGVRSASWIALRLPHEVAPLFREWLGVHFPDRATKVMGIVQSMRGGRDNDPDFFTRMKPHGVWADLIRTRFRTACLRSGITGCDFPLDCTQFRPPSLHGQLTLF</sequence>
<accession>U2ZZQ5</accession>
<dbReference type="SUPFAM" id="SSF102114">
    <property type="entry name" value="Radical SAM enzymes"/>
    <property type="match status" value="1"/>
</dbReference>
<name>U2ZZQ5_9SPHN</name>
<dbReference type="InterPro" id="IPR006638">
    <property type="entry name" value="Elp3/MiaA/NifB-like_rSAM"/>
</dbReference>
<dbReference type="EMBL" id="BASZ01000002">
    <property type="protein sequence ID" value="GAD48008.1"/>
    <property type="molecule type" value="Genomic_DNA"/>
</dbReference>
<dbReference type="RefSeq" id="WP_021688915.1">
    <property type="nucleotide sequence ID" value="NZ_BASZ01000002.1"/>
</dbReference>
<dbReference type="Gene3D" id="3.80.30.30">
    <property type="match status" value="1"/>
</dbReference>
<dbReference type="InterPro" id="IPR058240">
    <property type="entry name" value="rSAM_sf"/>
</dbReference>
<reference evidence="6 7" key="1">
    <citation type="submission" date="2013-09" db="EMBL/GenBank/DDBJ databases">
        <title>Whole genome shotgun sequence of Novosphingobium tardaugens NBRC 16725.</title>
        <authorList>
            <person name="Isaki S."/>
            <person name="Hosoyama A."/>
            <person name="Tsuchikane K."/>
            <person name="Katsumata H."/>
            <person name="Ando Y."/>
            <person name="Yamazaki S."/>
            <person name="Fujita N."/>
        </authorList>
    </citation>
    <scope>NUCLEOTIDE SEQUENCE [LARGE SCALE GENOMIC DNA]</scope>
    <source>
        <strain evidence="6 7">NBRC 16725</strain>
    </source>
</reference>
<keyword evidence="7" id="KW-1185">Reference proteome</keyword>
<dbReference type="Pfam" id="PF04055">
    <property type="entry name" value="Radical_SAM"/>
    <property type="match status" value="1"/>
</dbReference>
<comment type="caution">
    <text evidence="6">The sequence shown here is derived from an EMBL/GenBank/DDBJ whole genome shotgun (WGS) entry which is preliminary data.</text>
</comment>
<dbReference type="PANTHER" id="PTHR43432:SF3">
    <property type="entry name" value="SLR0285 PROTEIN"/>
    <property type="match status" value="1"/>
</dbReference>
<dbReference type="OrthoDB" id="9785699at2"/>
<dbReference type="GO" id="GO:0003824">
    <property type="term" value="F:catalytic activity"/>
    <property type="evidence" value="ECO:0007669"/>
    <property type="project" value="InterPro"/>
</dbReference>
<proteinExistence type="predicted"/>
<organism evidence="6 7">
    <name type="scientific">Caenibius tardaugens NBRC 16725</name>
    <dbReference type="NCBI Taxonomy" id="1219035"/>
    <lineage>
        <taxon>Bacteria</taxon>
        <taxon>Pseudomonadati</taxon>
        <taxon>Pseudomonadota</taxon>
        <taxon>Alphaproteobacteria</taxon>
        <taxon>Sphingomonadales</taxon>
        <taxon>Erythrobacteraceae</taxon>
        <taxon>Caenibius</taxon>
    </lineage>
</organism>
<dbReference type="SFLD" id="SFLDS00029">
    <property type="entry name" value="Radical_SAM"/>
    <property type="match status" value="1"/>
</dbReference>
<dbReference type="PANTHER" id="PTHR43432">
    <property type="entry name" value="SLR0285 PROTEIN"/>
    <property type="match status" value="1"/>
</dbReference>
<evidence type="ECO:0000256" key="4">
    <source>
        <dbReference type="SAM" id="MobiDB-lite"/>
    </source>
</evidence>
<dbReference type="InterPro" id="IPR007197">
    <property type="entry name" value="rSAM"/>
</dbReference>
<feature type="region of interest" description="Disordered" evidence="4">
    <location>
        <begin position="1"/>
        <end position="31"/>
    </location>
</feature>